<dbReference type="STRING" id="84022.CACET_c14570"/>
<evidence type="ECO:0000256" key="1">
    <source>
        <dbReference type="ARBA" id="ARBA00024353"/>
    </source>
</evidence>
<name>A0A0D8IC22_9CLOT</name>
<dbReference type="KEGG" id="cace:CACET_c14570"/>
<dbReference type="Proteomes" id="UP000035704">
    <property type="component" value="Chromosome"/>
</dbReference>
<evidence type="ECO:0000259" key="3">
    <source>
        <dbReference type="Pfam" id="PF13490"/>
    </source>
</evidence>
<dbReference type="PATRIC" id="fig|84022.5.peg.2918"/>
<feature type="domain" description="Putative zinc-finger" evidence="3">
    <location>
        <begin position="3"/>
        <end position="36"/>
    </location>
</feature>
<evidence type="ECO:0000313" key="6">
    <source>
        <dbReference type="Proteomes" id="UP000035704"/>
    </source>
</evidence>
<evidence type="ECO:0000256" key="2">
    <source>
        <dbReference type="ARBA" id="ARBA00024438"/>
    </source>
</evidence>
<dbReference type="EMBL" id="CP009687">
    <property type="protein sequence ID" value="AKL94919.1"/>
    <property type="molecule type" value="Genomic_DNA"/>
</dbReference>
<proteinExistence type="inferred from homology"/>
<dbReference type="Gene3D" id="1.10.10.1320">
    <property type="entry name" value="Anti-sigma factor, zinc-finger domain"/>
    <property type="match status" value="1"/>
</dbReference>
<sequence>MDCKNIDNYISSYIDGYLTKQEKEDFEKHINQCEACKAQYDNLNLILDCVHEIEEVPLPKNFTMQLGEKLREEAVKDEESTDSSLDLKKKDISKKPFKKWRVIGGIAAGLLIMTMSATMLNNFSTKSSRDLINEEADAGMVMTGSREESAPQTFGMNRNTMAVEKEEQMLDFHQETLDGTITTAEAFRKVIQKGRITLQVENFEEVHEKVLTLVESTNGYVQHNDVYYHFFHRENPEESLKSAAMELKIPNKQFNNVFAELKALGNVVEENTSAKDITESYMDIENQVKNLQVQEERLRTILQQAEKVEDLLQIENELNRIRTEINHLTGTLKNYDHLVDMSTISLNITQVRDTSVAIQSINEGLWSRGKNSFIHSINRMLILFERLFVVFLGMLPPLMLLGIFAPLGYFSYKKLLKRK</sequence>
<protein>
    <recommendedName>
        <fullName evidence="2">Anti-sigma-W factor RsiW</fullName>
    </recommendedName>
</protein>
<dbReference type="RefSeq" id="WP_044823691.1">
    <property type="nucleotide sequence ID" value="NZ_CP009687.1"/>
</dbReference>
<dbReference type="Pfam" id="PF13490">
    <property type="entry name" value="zf-HC2"/>
    <property type="match status" value="1"/>
</dbReference>
<organism evidence="5 6">
    <name type="scientific">Clostridium aceticum</name>
    <dbReference type="NCBI Taxonomy" id="84022"/>
    <lineage>
        <taxon>Bacteria</taxon>
        <taxon>Bacillati</taxon>
        <taxon>Bacillota</taxon>
        <taxon>Clostridia</taxon>
        <taxon>Eubacteriales</taxon>
        <taxon>Clostridiaceae</taxon>
        <taxon>Clostridium</taxon>
    </lineage>
</organism>
<evidence type="ECO:0000259" key="4">
    <source>
        <dbReference type="Pfam" id="PF14257"/>
    </source>
</evidence>
<keyword evidence="5" id="KW-0548">Nucleotidyltransferase</keyword>
<dbReference type="Pfam" id="PF14257">
    <property type="entry name" value="DUF4349"/>
    <property type="match status" value="1"/>
</dbReference>
<reference evidence="5 6" key="1">
    <citation type="submission" date="2014-10" db="EMBL/GenBank/DDBJ databases">
        <title>Genome sequence of Clostridium aceticum DSM 1496.</title>
        <authorList>
            <person name="Poehlein A."/>
            <person name="Schiel-Bengelsdorf B."/>
            <person name="Gottschalk G."/>
            <person name="Duerre P."/>
            <person name="Daniel R."/>
        </authorList>
    </citation>
    <scope>NUCLEOTIDE SEQUENCE [LARGE SCALE GENOMIC DNA]</scope>
    <source>
        <strain evidence="5 6">DSM 1496</strain>
    </source>
</reference>
<evidence type="ECO:0000313" key="5">
    <source>
        <dbReference type="EMBL" id="AKL94919.1"/>
    </source>
</evidence>
<feature type="domain" description="DUF4349" evidence="4">
    <location>
        <begin position="188"/>
        <end position="407"/>
    </location>
</feature>
<keyword evidence="5" id="KW-0808">Transferase</keyword>
<dbReference type="OrthoDB" id="9808253at2"/>
<keyword evidence="6" id="KW-1185">Reference proteome</keyword>
<dbReference type="AlphaFoldDB" id="A0A0D8IC22"/>
<dbReference type="InterPro" id="IPR025645">
    <property type="entry name" value="DUF4349"/>
</dbReference>
<dbReference type="InterPro" id="IPR041916">
    <property type="entry name" value="Anti_sigma_zinc_sf"/>
</dbReference>
<comment type="similarity">
    <text evidence="1">Belongs to the zinc-associated anti-sigma factor (ZAS) superfamily. Anti-sigma-W factor family.</text>
</comment>
<dbReference type="InterPro" id="IPR027383">
    <property type="entry name" value="Znf_put"/>
</dbReference>
<gene>
    <name evidence="5" type="primary">polA</name>
    <name evidence="5" type="ORF">CACET_c14570</name>
</gene>
<dbReference type="GO" id="GO:0016779">
    <property type="term" value="F:nucleotidyltransferase activity"/>
    <property type="evidence" value="ECO:0007669"/>
    <property type="project" value="UniProtKB-KW"/>
</dbReference>
<accession>A0A0D8IC22</accession>